<feature type="transmembrane region" description="Helical" evidence="7">
    <location>
        <begin position="335"/>
        <end position="357"/>
    </location>
</feature>
<dbReference type="Gene3D" id="1.10.3720.10">
    <property type="entry name" value="MetI-like"/>
    <property type="match status" value="2"/>
</dbReference>
<feature type="transmembrane region" description="Helical" evidence="7">
    <location>
        <begin position="14"/>
        <end position="39"/>
    </location>
</feature>
<evidence type="ECO:0000256" key="1">
    <source>
        <dbReference type="ARBA" id="ARBA00004651"/>
    </source>
</evidence>
<keyword evidence="5 7" id="KW-1133">Transmembrane helix</keyword>
<feature type="transmembrane region" description="Helical" evidence="7">
    <location>
        <begin position="110"/>
        <end position="132"/>
    </location>
</feature>
<evidence type="ECO:0000259" key="8">
    <source>
        <dbReference type="PROSITE" id="PS50928"/>
    </source>
</evidence>
<organism evidence="9">
    <name type="scientific">hydrothermal vent metagenome</name>
    <dbReference type="NCBI Taxonomy" id="652676"/>
    <lineage>
        <taxon>unclassified sequences</taxon>
        <taxon>metagenomes</taxon>
        <taxon>ecological metagenomes</taxon>
    </lineage>
</organism>
<dbReference type="SUPFAM" id="SSF161098">
    <property type="entry name" value="MetI-like"/>
    <property type="match status" value="2"/>
</dbReference>
<sequence>MKFSEWFDRQAQQLFITPAVVMILIFSVFPLVASLIIAFSRVRLRGGGYTIRFVGWKNFEKQIFGSEQFHFLGTFTTISVVGWIFFIFIAACITYWLYRYVTTAFWWPGFVGRLVTAGMGIGLALLFAATFLSGNPFGTLGVTLFYVFVGCAIQFVIGLGLALLCSQPIRGRTFFRVIFFIPLMITPIGVGYSFRMLADTTKGPFSVVWQWVGLGDFAWAADAWTARTFIMVGDSWQWIPFIFVILLAALENVPRDFVEAAEVDGAGSMQIFREITWPQIMPVAATVMLIRFIEAFKIVDLPNIMTSGGPGIATESMTLASFFAWRSLDLGQSAAVAYLLLFITVVICVSFFNLVVLKHVRKT</sequence>
<dbReference type="EMBL" id="UOEM01000038">
    <property type="protein sequence ID" value="VAW12183.1"/>
    <property type="molecule type" value="Genomic_DNA"/>
</dbReference>
<dbReference type="CDD" id="cd06261">
    <property type="entry name" value="TM_PBP2"/>
    <property type="match status" value="1"/>
</dbReference>
<evidence type="ECO:0000256" key="7">
    <source>
        <dbReference type="SAM" id="Phobius"/>
    </source>
</evidence>
<evidence type="ECO:0000256" key="5">
    <source>
        <dbReference type="ARBA" id="ARBA00022989"/>
    </source>
</evidence>
<evidence type="ECO:0000313" key="9">
    <source>
        <dbReference type="EMBL" id="VAW12183.1"/>
    </source>
</evidence>
<evidence type="ECO:0000256" key="2">
    <source>
        <dbReference type="ARBA" id="ARBA00022448"/>
    </source>
</evidence>
<feature type="transmembrane region" description="Helical" evidence="7">
    <location>
        <begin position="236"/>
        <end position="254"/>
    </location>
</feature>
<protein>
    <recommendedName>
        <fullName evidence="8">ABC transmembrane type-1 domain-containing protein</fullName>
    </recommendedName>
</protein>
<evidence type="ECO:0000256" key="3">
    <source>
        <dbReference type="ARBA" id="ARBA00022475"/>
    </source>
</evidence>
<gene>
    <name evidence="9" type="ORF">MNBD_ALPHA09-184</name>
</gene>
<dbReference type="PROSITE" id="PS50928">
    <property type="entry name" value="ABC_TM1"/>
    <property type="match status" value="1"/>
</dbReference>
<dbReference type="GO" id="GO:0005886">
    <property type="term" value="C:plasma membrane"/>
    <property type="evidence" value="ECO:0007669"/>
    <property type="project" value="UniProtKB-SubCell"/>
</dbReference>
<keyword evidence="2" id="KW-0813">Transport</keyword>
<dbReference type="InterPro" id="IPR000515">
    <property type="entry name" value="MetI-like"/>
</dbReference>
<keyword evidence="4 7" id="KW-0812">Transmembrane</keyword>
<proteinExistence type="predicted"/>
<dbReference type="PANTHER" id="PTHR43227">
    <property type="entry name" value="BLL4140 PROTEIN"/>
    <property type="match status" value="1"/>
</dbReference>
<feature type="transmembrane region" description="Helical" evidence="7">
    <location>
        <begin position="177"/>
        <end position="194"/>
    </location>
</feature>
<name>A0A3B0T7Y3_9ZZZZ</name>
<feature type="transmembrane region" description="Helical" evidence="7">
    <location>
        <begin position="144"/>
        <end position="165"/>
    </location>
</feature>
<evidence type="ECO:0000256" key="6">
    <source>
        <dbReference type="ARBA" id="ARBA00023136"/>
    </source>
</evidence>
<feature type="transmembrane region" description="Helical" evidence="7">
    <location>
        <begin position="275"/>
        <end position="293"/>
    </location>
</feature>
<feature type="transmembrane region" description="Helical" evidence="7">
    <location>
        <begin position="69"/>
        <end position="98"/>
    </location>
</feature>
<dbReference type="InterPro" id="IPR035906">
    <property type="entry name" value="MetI-like_sf"/>
</dbReference>
<dbReference type="AlphaFoldDB" id="A0A3B0T7Y3"/>
<dbReference type="GO" id="GO:0055085">
    <property type="term" value="P:transmembrane transport"/>
    <property type="evidence" value="ECO:0007669"/>
    <property type="project" value="InterPro"/>
</dbReference>
<keyword evidence="3" id="KW-1003">Cell membrane</keyword>
<feature type="domain" description="ABC transmembrane type-1" evidence="8">
    <location>
        <begin position="140"/>
        <end position="351"/>
    </location>
</feature>
<dbReference type="InterPro" id="IPR050809">
    <property type="entry name" value="UgpAE/MalFG_permease"/>
</dbReference>
<dbReference type="PANTHER" id="PTHR43227:SF7">
    <property type="entry name" value="ARABINOOLIGOSACCHARIDES TRANSPORT SYSTEM PERMEASE PROTEIN ARAP"/>
    <property type="match status" value="1"/>
</dbReference>
<keyword evidence="6 7" id="KW-0472">Membrane</keyword>
<dbReference type="Pfam" id="PF00528">
    <property type="entry name" value="BPD_transp_1"/>
    <property type="match status" value="1"/>
</dbReference>
<reference evidence="9" key="1">
    <citation type="submission" date="2018-06" db="EMBL/GenBank/DDBJ databases">
        <authorList>
            <person name="Zhirakovskaya E."/>
        </authorList>
    </citation>
    <scope>NUCLEOTIDE SEQUENCE</scope>
</reference>
<comment type="subcellular location">
    <subcellularLocation>
        <location evidence="1">Cell membrane</location>
        <topology evidence="1">Multi-pass membrane protein</topology>
    </subcellularLocation>
</comment>
<evidence type="ECO:0000256" key="4">
    <source>
        <dbReference type="ARBA" id="ARBA00022692"/>
    </source>
</evidence>
<accession>A0A3B0T7Y3</accession>